<dbReference type="CDD" id="cd17355">
    <property type="entry name" value="MFS_YcxA_like"/>
    <property type="match status" value="1"/>
</dbReference>
<name>A0ABV2B0Y7_9GAMM</name>
<feature type="transmembrane region" description="Helical" evidence="4">
    <location>
        <begin position="50"/>
        <end position="69"/>
    </location>
</feature>
<dbReference type="InterPro" id="IPR050327">
    <property type="entry name" value="Proton-linked_MCT"/>
</dbReference>
<feature type="transmembrane region" description="Helical" evidence="4">
    <location>
        <begin position="141"/>
        <end position="160"/>
    </location>
</feature>
<dbReference type="InterPro" id="IPR020846">
    <property type="entry name" value="MFS_dom"/>
</dbReference>
<dbReference type="PROSITE" id="PS50850">
    <property type="entry name" value="MFS"/>
    <property type="match status" value="1"/>
</dbReference>
<dbReference type="EMBL" id="APND01000002">
    <property type="protein sequence ID" value="MES1929187.1"/>
    <property type="molecule type" value="Genomic_DNA"/>
</dbReference>
<feature type="transmembrane region" description="Helical" evidence="4">
    <location>
        <begin position="172"/>
        <end position="190"/>
    </location>
</feature>
<dbReference type="Proteomes" id="UP001460888">
    <property type="component" value="Unassembled WGS sequence"/>
</dbReference>
<feature type="transmembrane region" description="Helical" evidence="4">
    <location>
        <begin position="109"/>
        <end position="129"/>
    </location>
</feature>
<dbReference type="PANTHER" id="PTHR11360:SF284">
    <property type="entry name" value="EG:103B4.3 PROTEIN-RELATED"/>
    <property type="match status" value="1"/>
</dbReference>
<accession>A0ABV2B0Y7</accession>
<dbReference type="InterPro" id="IPR011701">
    <property type="entry name" value="MFS"/>
</dbReference>
<feature type="transmembrane region" description="Helical" evidence="4">
    <location>
        <begin position="253"/>
        <end position="273"/>
    </location>
</feature>
<evidence type="ECO:0000256" key="3">
    <source>
        <dbReference type="ARBA" id="ARBA00023136"/>
    </source>
</evidence>
<gene>
    <name evidence="6" type="ORF">SADO_08022</name>
</gene>
<dbReference type="SUPFAM" id="SSF103473">
    <property type="entry name" value="MFS general substrate transporter"/>
    <property type="match status" value="1"/>
</dbReference>
<feature type="transmembrane region" description="Helical" evidence="4">
    <location>
        <begin position="12"/>
        <end position="38"/>
    </location>
</feature>
<keyword evidence="1 4" id="KW-0812">Transmembrane</keyword>
<evidence type="ECO:0000313" key="7">
    <source>
        <dbReference type="Proteomes" id="UP001460888"/>
    </source>
</evidence>
<evidence type="ECO:0000313" key="6">
    <source>
        <dbReference type="EMBL" id="MES1929187.1"/>
    </source>
</evidence>
<keyword evidence="2 4" id="KW-1133">Transmembrane helix</keyword>
<reference evidence="6 7" key="1">
    <citation type="submission" date="2013-03" db="EMBL/GenBank/DDBJ databases">
        <title>Salinisphaera dokdonensis CL-ES53 Genome Sequencing.</title>
        <authorList>
            <person name="Li C."/>
            <person name="Lai Q."/>
            <person name="Shao Z."/>
        </authorList>
    </citation>
    <scope>NUCLEOTIDE SEQUENCE [LARGE SCALE GENOMIC DNA]</scope>
    <source>
        <strain evidence="6 7">CL-ES53</strain>
    </source>
</reference>
<feature type="transmembrane region" description="Helical" evidence="4">
    <location>
        <begin position="285"/>
        <end position="305"/>
    </location>
</feature>
<feature type="transmembrane region" description="Helical" evidence="4">
    <location>
        <begin position="376"/>
        <end position="394"/>
    </location>
</feature>
<feature type="transmembrane region" description="Helical" evidence="4">
    <location>
        <begin position="81"/>
        <end position="103"/>
    </location>
</feature>
<dbReference type="PANTHER" id="PTHR11360">
    <property type="entry name" value="MONOCARBOXYLATE TRANSPORTER"/>
    <property type="match status" value="1"/>
</dbReference>
<dbReference type="Pfam" id="PF07690">
    <property type="entry name" value="MFS_1"/>
    <property type="match status" value="1"/>
</dbReference>
<evidence type="ECO:0000259" key="5">
    <source>
        <dbReference type="PROSITE" id="PS50850"/>
    </source>
</evidence>
<feature type="transmembrane region" description="Helical" evidence="4">
    <location>
        <begin position="220"/>
        <end position="241"/>
    </location>
</feature>
<sequence>MSAIENPARVSPWVMVACGAAIVTLSMGARQAFGLFLLPMSGDIAIDRESFGLAIAIQSLLFGLVQPSVGAAADRHGAGRVIVAGALLYAGGLALAATVGSALGINASLGVLVGLALAGTTFVVVLGAIGRVVSEKQRGRAFGIVTAGGSVGQFLVVPFTQEIIGVAGWRETLLVLAGLMLIIIALARGVTGRAPRDELADGVDTGSWQALRRASGHSGFLLLNAGFFVCGFHITFLSTHLPAYLGDGGLDASIGANSLALIGLFNIFGSYYFGFCADRYRKKHVLTWLYLGRAGVISLFVLMPLSSASALIFSAAIGFLWLGTVPLTSGLVGQIFGMRHLSLLFGVVFMSHQFGSFFGAWAAGWSYTLTGSYDQTWVASIVLALVAAALHWPIRDTPVSPITATPARA</sequence>
<feature type="domain" description="Major facilitator superfamily (MFS) profile" evidence="5">
    <location>
        <begin position="12"/>
        <end position="399"/>
    </location>
</feature>
<evidence type="ECO:0000256" key="1">
    <source>
        <dbReference type="ARBA" id="ARBA00022692"/>
    </source>
</evidence>
<keyword evidence="3 4" id="KW-0472">Membrane</keyword>
<evidence type="ECO:0000256" key="4">
    <source>
        <dbReference type="SAM" id="Phobius"/>
    </source>
</evidence>
<dbReference type="Gene3D" id="1.20.1250.20">
    <property type="entry name" value="MFS general substrate transporter like domains"/>
    <property type="match status" value="2"/>
</dbReference>
<evidence type="ECO:0000256" key="2">
    <source>
        <dbReference type="ARBA" id="ARBA00022989"/>
    </source>
</evidence>
<keyword evidence="7" id="KW-1185">Reference proteome</keyword>
<comment type="caution">
    <text evidence="6">The sequence shown here is derived from an EMBL/GenBank/DDBJ whole genome shotgun (WGS) entry which is preliminary data.</text>
</comment>
<dbReference type="RefSeq" id="WP_353110680.1">
    <property type="nucleotide sequence ID" value="NZ_APND01000002.1"/>
</dbReference>
<organism evidence="6 7">
    <name type="scientific">Salinisphaera dokdonensis CL-ES53</name>
    <dbReference type="NCBI Taxonomy" id="1304272"/>
    <lineage>
        <taxon>Bacteria</taxon>
        <taxon>Pseudomonadati</taxon>
        <taxon>Pseudomonadota</taxon>
        <taxon>Gammaproteobacteria</taxon>
        <taxon>Salinisphaerales</taxon>
        <taxon>Salinisphaeraceae</taxon>
        <taxon>Salinisphaera</taxon>
    </lineage>
</organism>
<dbReference type="InterPro" id="IPR036259">
    <property type="entry name" value="MFS_trans_sf"/>
</dbReference>
<protein>
    <submittedName>
        <fullName evidence="6">Major facilitator transporter</fullName>
    </submittedName>
</protein>
<feature type="transmembrane region" description="Helical" evidence="4">
    <location>
        <begin position="311"/>
        <end position="336"/>
    </location>
</feature>
<proteinExistence type="predicted"/>
<feature type="transmembrane region" description="Helical" evidence="4">
    <location>
        <begin position="343"/>
        <end position="364"/>
    </location>
</feature>